<protein>
    <recommendedName>
        <fullName evidence="3">Carrier domain-containing protein</fullName>
    </recommendedName>
</protein>
<evidence type="ECO:0000313" key="4">
    <source>
        <dbReference type="EMBL" id="OAS17720.1"/>
    </source>
</evidence>
<organism evidence="4 5">
    <name type="scientific">Paenibacillus oryzisoli</name>
    <dbReference type="NCBI Taxonomy" id="1850517"/>
    <lineage>
        <taxon>Bacteria</taxon>
        <taxon>Bacillati</taxon>
        <taxon>Bacillota</taxon>
        <taxon>Bacilli</taxon>
        <taxon>Bacillales</taxon>
        <taxon>Paenibacillaceae</taxon>
        <taxon>Paenibacillus</taxon>
    </lineage>
</organism>
<dbReference type="Proteomes" id="UP000078454">
    <property type="component" value="Unassembled WGS sequence"/>
</dbReference>
<dbReference type="PROSITE" id="PS50075">
    <property type="entry name" value="CARRIER"/>
    <property type="match status" value="1"/>
</dbReference>
<name>A0A198A9D8_9BACL</name>
<keyword evidence="5" id="KW-1185">Reference proteome</keyword>
<dbReference type="Pfam" id="PF00550">
    <property type="entry name" value="PP-binding"/>
    <property type="match status" value="1"/>
</dbReference>
<reference evidence="4 5" key="1">
    <citation type="submission" date="2016-05" db="EMBL/GenBank/DDBJ databases">
        <title>Paenibacillus sp. 1ZS3-15 nov., isolated from the rhizosphere soil.</title>
        <authorList>
            <person name="Zhang X.X."/>
            <person name="Zhang J."/>
        </authorList>
    </citation>
    <scope>NUCLEOTIDE SEQUENCE [LARGE SCALE GENOMIC DNA]</scope>
    <source>
        <strain evidence="4 5">1ZS3-15</strain>
    </source>
</reference>
<gene>
    <name evidence="4" type="ORF">A8708_14600</name>
</gene>
<dbReference type="InterPro" id="IPR009081">
    <property type="entry name" value="PP-bd_ACP"/>
</dbReference>
<dbReference type="EMBL" id="LYPB01000070">
    <property type="protein sequence ID" value="OAS17720.1"/>
    <property type="molecule type" value="Genomic_DNA"/>
</dbReference>
<feature type="domain" description="Carrier" evidence="3">
    <location>
        <begin position="5"/>
        <end position="86"/>
    </location>
</feature>
<evidence type="ECO:0000313" key="5">
    <source>
        <dbReference type="Proteomes" id="UP000078454"/>
    </source>
</evidence>
<comment type="caution">
    <text evidence="4">The sequence shown here is derived from an EMBL/GenBank/DDBJ whole genome shotgun (WGS) entry which is preliminary data.</text>
</comment>
<evidence type="ECO:0000256" key="2">
    <source>
        <dbReference type="ARBA" id="ARBA00022553"/>
    </source>
</evidence>
<keyword evidence="1" id="KW-0596">Phosphopantetheine</keyword>
<dbReference type="PROSITE" id="PS00012">
    <property type="entry name" value="PHOSPHOPANTETHEINE"/>
    <property type="match status" value="1"/>
</dbReference>
<evidence type="ECO:0000259" key="3">
    <source>
        <dbReference type="PROSITE" id="PS50075"/>
    </source>
</evidence>
<dbReference type="Gene3D" id="1.10.1200.10">
    <property type="entry name" value="ACP-like"/>
    <property type="match status" value="1"/>
</dbReference>
<accession>A0A198A9D8</accession>
<evidence type="ECO:0000256" key="1">
    <source>
        <dbReference type="ARBA" id="ARBA00022450"/>
    </source>
</evidence>
<keyword evidence="2" id="KW-0597">Phosphoprotein</keyword>
<dbReference type="RefSeq" id="WP_068665295.1">
    <property type="nucleotide sequence ID" value="NZ_LYPB01000070.1"/>
</dbReference>
<dbReference type="STRING" id="1850517.A8708_14600"/>
<dbReference type="AlphaFoldDB" id="A0A198A9D8"/>
<proteinExistence type="predicted"/>
<sequence length="90" mass="10276">MIQLTKEQQIVSFLRKTIAHLTETPSLEHELGDDQLIQEVGMDSVRIIKLIVEIELNLEIAFDDDELLTENFATLMVINKQINQKLGVSL</sequence>
<dbReference type="SUPFAM" id="SSF47336">
    <property type="entry name" value="ACP-like"/>
    <property type="match status" value="1"/>
</dbReference>
<dbReference type="InterPro" id="IPR036736">
    <property type="entry name" value="ACP-like_sf"/>
</dbReference>
<dbReference type="InterPro" id="IPR006162">
    <property type="entry name" value="Ppantetheine_attach_site"/>
</dbReference>